<comment type="caution">
    <text evidence="2">The sequence shown here is derived from an EMBL/GenBank/DDBJ whole genome shotgun (WGS) entry which is preliminary data.</text>
</comment>
<evidence type="ECO:0000256" key="1">
    <source>
        <dbReference type="SAM" id="Phobius"/>
    </source>
</evidence>
<gene>
    <name evidence="2" type="ORF">EUX98_g1101</name>
</gene>
<dbReference type="AlphaFoldDB" id="A0A4S4N5B7"/>
<evidence type="ECO:0000313" key="2">
    <source>
        <dbReference type="EMBL" id="THH33051.1"/>
    </source>
</evidence>
<organism evidence="2 3">
    <name type="scientific">Antrodiella citrinella</name>
    <dbReference type="NCBI Taxonomy" id="2447956"/>
    <lineage>
        <taxon>Eukaryota</taxon>
        <taxon>Fungi</taxon>
        <taxon>Dikarya</taxon>
        <taxon>Basidiomycota</taxon>
        <taxon>Agaricomycotina</taxon>
        <taxon>Agaricomycetes</taxon>
        <taxon>Polyporales</taxon>
        <taxon>Steccherinaceae</taxon>
        <taxon>Antrodiella</taxon>
    </lineage>
</organism>
<proteinExistence type="predicted"/>
<dbReference type="Proteomes" id="UP000308730">
    <property type="component" value="Unassembled WGS sequence"/>
</dbReference>
<accession>A0A4S4N5B7</accession>
<keyword evidence="1" id="KW-0472">Membrane</keyword>
<evidence type="ECO:0000313" key="3">
    <source>
        <dbReference type="Proteomes" id="UP000308730"/>
    </source>
</evidence>
<keyword evidence="3" id="KW-1185">Reference proteome</keyword>
<sequence>MPSQNISRSFVKYRSGRAEIYFASNGRVTPNRCDIVLIEVVGDFALLIRAAFDGGQGRHKRHEMFIENDWCVSVDKIGNIVYWGSRQSLMIDRCYVTFKSTEELLKFSSALAAILERVQHDENVAAGRIADARKLLGQPSEDRVSAAVPATPESDGATTEHDEFFTTLTVILVLFLLMMISTPVASDFDLWF</sequence>
<name>A0A4S4N5B7_9APHY</name>
<feature type="transmembrane region" description="Helical" evidence="1">
    <location>
        <begin position="164"/>
        <end position="185"/>
    </location>
</feature>
<dbReference type="EMBL" id="SGPM01000011">
    <property type="protein sequence ID" value="THH33051.1"/>
    <property type="molecule type" value="Genomic_DNA"/>
</dbReference>
<keyword evidence="1" id="KW-1133">Transmembrane helix</keyword>
<protein>
    <submittedName>
        <fullName evidence="2">Uncharacterized protein</fullName>
    </submittedName>
</protein>
<keyword evidence="1" id="KW-0812">Transmembrane</keyword>
<reference evidence="2 3" key="1">
    <citation type="submission" date="2019-02" db="EMBL/GenBank/DDBJ databases">
        <title>Genome sequencing of the rare red list fungi Antrodiella citrinella (Flaviporus citrinellus).</title>
        <authorList>
            <person name="Buettner E."/>
            <person name="Kellner H."/>
        </authorList>
    </citation>
    <scope>NUCLEOTIDE SEQUENCE [LARGE SCALE GENOMIC DNA]</scope>
    <source>
        <strain evidence="2 3">DSM 108506</strain>
    </source>
</reference>